<dbReference type="AlphaFoldDB" id="B6WY43"/>
<reference evidence="1 2" key="1">
    <citation type="submission" date="2008-10" db="EMBL/GenBank/DDBJ databases">
        <title>Draft genome sequence of Desulvovibrio piger (ATCC 29098).</title>
        <authorList>
            <person name="Sudarsanam P."/>
            <person name="Ley R."/>
            <person name="Guruge J."/>
            <person name="Turnbaugh P.J."/>
            <person name="Mahowald M."/>
            <person name="Liep D."/>
            <person name="Gordon J."/>
        </authorList>
    </citation>
    <scope>NUCLEOTIDE SEQUENCE [LARGE SCALE GENOMIC DNA]</scope>
    <source>
        <strain evidence="1 2">ATCC 29098</strain>
    </source>
</reference>
<protein>
    <submittedName>
        <fullName evidence="1">Uncharacterized protein</fullName>
    </submittedName>
</protein>
<name>B6WY43_9BACT</name>
<comment type="caution">
    <text evidence="1">The sequence shown here is derived from an EMBL/GenBank/DDBJ whole genome shotgun (WGS) entry which is preliminary data.</text>
</comment>
<evidence type="ECO:0000313" key="1">
    <source>
        <dbReference type="EMBL" id="EEB32099.1"/>
    </source>
</evidence>
<organism evidence="1 2">
    <name type="scientific">Desulfovibrio piger ATCC 29098</name>
    <dbReference type="NCBI Taxonomy" id="411464"/>
    <lineage>
        <taxon>Bacteria</taxon>
        <taxon>Pseudomonadati</taxon>
        <taxon>Thermodesulfobacteriota</taxon>
        <taxon>Desulfovibrionia</taxon>
        <taxon>Desulfovibrionales</taxon>
        <taxon>Desulfovibrionaceae</taxon>
        <taxon>Desulfovibrio</taxon>
    </lineage>
</organism>
<sequence>MTPGTYYHNICSLLACPSVCPAAKRASGRMVPATGKGGTGRSPA</sequence>
<dbReference type="HOGENOM" id="CLU_3215384_0_0_7"/>
<evidence type="ECO:0000313" key="2">
    <source>
        <dbReference type="Proteomes" id="UP000003676"/>
    </source>
</evidence>
<dbReference type="Proteomes" id="UP000003676">
    <property type="component" value="Unassembled WGS sequence"/>
</dbReference>
<accession>B6WY43</accession>
<reference evidence="1 2" key="2">
    <citation type="submission" date="2008-10" db="EMBL/GenBank/DDBJ databases">
        <authorList>
            <person name="Fulton L."/>
            <person name="Clifton S."/>
            <person name="Fulton B."/>
            <person name="Xu J."/>
            <person name="Minx P."/>
            <person name="Pepin K.H."/>
            <person name="Johnson M."/>
            <person name="Bhonagiri V."/>
            <person name="Nash W.E."/>
            <person name="Mardis E.R."/>
            <person name="Wilson R.K."/>
        </authorList>
    </citation>
    <scope>NUCLEOTIDE SEQUENCE [LARGE SCALE GENOMIC DNA]</scope>
    <source>
        <strain evidence="1 2">ATCC 29098</strain>
    </source>
</reference>
<dbReference type="EMBL" id="ABXU01000088">
    <property type="protein sequence ID" value="EEB32099.1"/>
    <property type="molecule type" value="Genomic_DNA"/>
</dbReference>
<proteinExistence type="predicted"/>
<gene>
    <name evidence="1" type="ORF">DESPIG_03019</name>
</gene>